<evidence type="ECO:0000256" key="1">
    <source>
        <dbReference type="ARBA" id="ARBA00004514"/>
    </source>
</evidence>
<dbReference type="SUPFAM" id="SSF51161">
    <property type="entry name" value="Trimeric LpxA-like enzymes"/>
    <property type="match status" value="1"/>
</dbReference>
<comment type="subcellular location">
    <subcellularLocation>
        <location evidence="1">Cytoplasm</location>
        <location evidence="1">Cytosol</location>
    </subcellularLocation>
</comment>
<dbReference type="InterPro" id="IPR051960">
    <property type="entry name" value="eIF2B_gamma"/>
</dbReference>
<dbReference type="GO" id="GO:0002183">
    <property type="term" value="P:cytoplasmic translational initiation"/>
    <property type="evidence" value="ECO:0007669"/>
    <property type="project" value="TreeGrafter"/>
</dbReference>
<feature type="domain" description="EIF2B subunit epsilon/gamma LbH" evidence="7">
    <location>
        <begin position="126"/>
        <end position="219"/>
    </location>
</feature>
<dbReference type="Proteomes" id="UP000053766">
    <property type="component" value="Unassembled WGS sequence"/>
</dbReference>
<dbReference type="EMBL" id="KN716698">
    <property type="protein sequence ID" value="KJH42187.1"/>
    <property type="molecule type" value="Genomic_DNA"/>
</dbReference>
<keyword evidence="9" id="KW-1185">Reference proteome</keyword>
<dbReference type="InterPro" id="IPR056764">
    <property type="entry name" value="LbH_EIF2B3/5"/>
</dbReference>
<dbReference type="GO" id="GO:0005085">
    <property type="term" value="F:guanyl-nucleotide exchange factor activity"/>
    <property type="evidence" value="ECO:0007669"/>
    <property type="project" value="TreeGrafter"/>
</dbReference>
<evidence type="ECO:0000256" key="2">
    <source>
        <dbReference type="ARBA" id="ARBA00007878"/>
    </source>
</evidence>
<evidence type="ECO:0000256" key="5">
    <source>
        <dbReference type="ARBA" id="ARBA00022917"/>
    </source>
</evidence>
<comment type="similarity">
    <text evidence="2">Belongs to the eIF-2B gamma/epsilon subunits family.</text>
</comment>
<evidence type="ECO:0000256" key="6">
    <source>
        <dbReference type="ARBA" id="ARBA00046432"/>
    </source>
</evidence>
<reference evidence="9" key="2">
    <citation type="journal article" date="2016" name="Sci. Rep.">
        <title>Dictyocaulus viviparus genome, variome and transcriptome elucidate lungworm biology and support future intervention.</title>
        <authorList>
            <person name="McNulty S.N."/>
            <person name="Strube C."/>
            <person name="Rosa B.A."/>
            <person name="Martin J.C."/>
            <person name="Tyagi R."/>
            <person name="Choi Y.J."/>
            <person name="Wang Q."/>
            <person name="Hallsworth Pepin K."/>
            <person name="Zhang X."/>
            <person name="Ozersky P."/>
            <person name="Wilson R.K."/>
            <person name="Sternberg P.W."/>
            <person name="Gasser R.B."/>
            <person name="Mitreva M."/>
        </authorList>
    </citation>
    <scope>NUCLEOTIDE SEQUENCE [LARGE SCALE GENOMIC DNA]</scope>
    <source>
        <strain evidence="9">HannoverDv2000</strain>
    </source>
</reference>
<dbReference type="PANTHER" id="PTHR45989:SF1">
    <property type="entry name" value="TRANSLATION INITIATION FACTOR EIF-2B SUBUNIT GAMMA"/>
    <property type="match status" value="1"/>
</dbReference>
<name>A0A0D8XEN6_DICVI</name>
<dbReference type="InterPro" id="IPR011004">
    <property type="entry name" value="Trimer_LpxA-like_sf"/>
</dbReference>
<reference evidence="8 9" key="1">
    <citation type="submission" date="2013-11" db="EMBL/GenBank/DDBJ databases">
        <title>Draft genome of the bovine lungworm Dictyocaulus viviparus.</title>
        <authorList>
            <person name="Mitreva M."/>
        </authorList>
    </citation>
    <scope>NUCLEOTIDE SEQUENCE [LARGE SCALE GENOMIC DNA]</scope>
    <source>
        <strain evidence="8 9">HannoverDv2000</strain>
    </source>
</reference>
<sequence>MSNEEDFDQPVNAGPWITKFSNITLTSRYIDCHVYFMRNSCLSTILKESMPIDLDYRKFTSLKADFVPYMLSLQCSMTSGEGPKCMAYLLPHGNATVSAHVNNLGAYLEINKSVLKCLPRISPLIYTGRVFDQQTTGIHTNESLVAVDAEIGDRVIIKRSVVGRLCKIGEKTNIQGSVIMERSTIGQGVRMTQSIICPGVVIGDNAELVNVIVAKEQKISANGKPRKLLLCQGNQFKVHGSQTKRARLHMKMKNDTPDITGRKEERVANMTYRRADNHLADSKIRNHAIDTKCS</sequence>
<dbReference type="Pfam" id="PF25084">
    <property type="entry name" value="LbH_EIF2B"/>
    <property type="match status" value="1"/>
</dbReference>
<keyword evidence="5" id="KW-0648">Protein biosynthesis</keyword>
<dbReference type="PANTHER" id="PTHR45989">
    <property type="entry name" value="TRANSLATION INITIATION FACTOR EIF-2B SUBUNIT GAMMA"/>
    <property type="match status" value="1"/>
</dbReference>
<comment type="subunit">
    <text evidence="6">Component of the translation initiation factor 2B (eIF2B) complex which is a heterodecamer of two sets of five different subunits: alpha, beta, gamma, delta and epsilon. Subunits alpha, beta and delta comprise a regulatory subcomplex and subunits epsilon and gamma comprise a catalytic subcomplex. Within the complex, the hexameric regulatory complex resides at the center, with the two heterodimeric catalytic subcomplexes bound on opposite sides.</text>
</comment>
<dbReference type="STRING" id="29172.A0A0D8XEN6"/>
<keyword evidence="3" id="KW-0963">Cytoplasm</keyword>
<accession>A0A0D8XEN6</accession>
<proteinExistence type="inferred from homology"/>
<evidence type="ECO:0000259" key="7">
    <source>
        <dbReference type="Pfam" id="PF25084"/>
    </source>
</evidence>
<protein>
    <recommendedName>
        <fullName evidence="7">EIF2B subunit epsilon/gamma LbH domain-containing protein</fullName>
    </recommendedName>
</protein>
<dbReference type="Gene3D" id="2.160.10.10">
    <property type="entry name" value="Hexapeptide repeat proteins"/>
    <property type="match status" value="1"/>
</dbReference>
<organism evidence="8 9">
    <name type="scientific">Dictyocaulus viviparus</name>
    <name type="common">Bovine lungworm</name>
    <dbReference type="NCBI Taxonomy" id="29172"/>
    <lineage>
        <taxon>Eukaryota</taxon>
        <taxon>Metazoa</taxon>
        <taxon>Ecdysozoa</taxon>
        <taxon>Nematoda</taxon>
        <taxon>Chromadorea</taxon>
        <taxon>Rhabditida</taxon>
        <taxon>Rhabditina</taxon>
        <taxon>Rhabditomorpha</taxon>
        <taxon>Strongyloidea</taxon>
        <taxon>Metastrongylidae</taxon>
        <taxon>Dictyocaulus</taxon>
    </lineage>
</organism>
<dbReference type="OrthoDB" id="540503at2759"/>
<dbReference type="GO" id="GO:0003743">
    <property type="term" value="F:translation initiation factor activity"/>
    <property type="evidence" value="ECO:0007669"/>
    <property type="project" value="TreeGrafter"/>
</dbReference>
<evidence type="ECO:0000313" key="8">
    <source>
        <dbReference type="EMBL" id="KJH42187.1"/>
    </source>
</evidence>
<evidence type="ECO:0000256" key="4">
    <source>
        <dbReference type="ARBA" id="ARBA00022540"/>
    </source>
</evidence>
<dbReference type="GO" id="GO:0005851">
    <property type="term" value="C:eukaryotic translation initiation factor 2B complex"/>
    <property type="evidence" value="ECO:0007669"/>
    <property type="project" value="TreeGrafter"/>
</dbReference>
<dbReference type="AlphaFoldDB" id="A0A0D8XEN6"/>
<keyword evidence="4" id="KW-0396">Initiation factor</keyword>
<dbReference type="GO" id="GO:0005829">
    <property type="term" value="C:cytosol"/>
    <property type="evidence" value="ECO:0007669"/>
    <property type="project" value="UniProtKB-SubCell"/>
</dbReference>
<gene>
    <name evidence="8" type="ORF">DICVIV_11827</name>
</gene>
<evidence type="ECO:0000256" key="3">
    <source>
        <dbReference type="ARBA" id="ARBA00022490"/>
    </source>
</evidence>
<evidence type="ECO:0000313" key="9">
    <source>
        <dbReference type="Proteomes" id="UP000053766"/>
    </source>
</evidence>